<dbReference type="GO" id="GO:0015937">
    <property type="term" value="P:coenzyme A biosynthetic process"/>
    <property type="evidence" value="ECO:0007669"/>
    <property type="project" value="UniProtKB-KW"/>
</dbReference>
<comment type="catalytic activity">
    <reaction evidence="10">
        <text>(R)-4'-phosphopantetheine + ATP + H(+) = 3'-dephospho-CoA + diphosphate</text>
        <dbReference type="Rhea" id="RHEA:19801"/>
        <dbReference type="ChEBI" id="CHEBI:15378"/>
        <dbReference type="ChEBI" id="CHEBI:30616"/>
        <dbReference type="ChEBI" id="CHEBI:33019"/>
        <dbReference type="ChEBI" id="CHEBI:57328"/>
        <dbReference type="ChEBI" id="CHEBI:61723"/>
        <dbReference type="EC" id="2.7.7.3"/>
    </reaction>
</comment>
<keyword evidence="8" id="KW-0460">Magnesium</keyword>
<keyword evidence="7" id="KW-0067">ATP-binding</keyword>
<accession>A0A8S5RYB2</accession>
<dbReference type="PANTHER" id="PTHR21342">
    <property type="entry name" value="PHOSPHOPANTETHEINE ADENYLYLTRANSFERASE"/>
    <property type="match status" value="1"/>
</dbReference>
<keyword evidence="5 12" id="KW-0548">Nucleotidyltransferase</keyword>
<dbReference type="InterPro" id="IPR014729">
    <property type="entry name" value="Rossmann-like_a/b/a_fold"/>
</dbReference>
<proteinExistence type="inferred from homology"/>
<evidence type="ECO:0000256" key="3">
    <source>
        <dbReference type="ARBA" id="ARBA00022490"/>
    </source>
</evidence>
<keyword evidence="4" id="KW-0808">Transferase</keyword>
<dbReference type="HAMAP" id="MF_00151">
    <property type="entry name" value="PPAT_bact"/>
    <property type="match status" value="1"/>
</dbReference>
<keyword evidence="3" id="KW-0963">Cytoplasm</keyword>
<dbReference type="InterPro" id="IPR004821">
    <property type="entry name" value="Cyt_trans-like"/>
</dbReference>
<keyword evidence="6" id="KW-0547">Nucleotide-binding</keyword>
<protein>
    <recommendedName>
        <fullName evidence="2">Phosphopantetheine adenylyltransferase</fullName>
        <ecNumber evidence="1">2.7.7.3</ecNumber>
    </recommendedName>
</protein>
<evidence type="ECO:0000256" key="2">
    <source>
        <dbReference type="ARBA" id="ARBA00013868"/>
    </source>
</evidence>
<organism evidence="12">
    <name type="scientific">Myoviridae sp. ctNQV2</name>
    <dbReference type="NCBI Taxonomy" id="2827683"/>
    <lineage>
        <taxon>Viruses</taxon>
        <taxon>Duplodnaviria</taxon>
        <taxon>Heunggongvirae</taxon>
        <taxon>Uroviricota</taxon>
        <taxon>Caudoviricetes</taxon>
    </lineage>
</organism>
<dbReference type="EMBL" id="BK032510">
    <property type="protein sequence ID" value="DAF43664.1"/>
    <property type="molecule type" value="Genomic_DNA"/>
</dbReference>
<evidence type="ECO:0000256" key="9">
    <source>
        <dbReference type="ARBA" id="ARBA00022993"/>
    </source>
</evidence>
<sequence>MKIFFPGSFDPFTIGHENLILRTINIFKNAISTNEKIEFDIAVAINPNKKGYFPVKERYEALKKWARLFPQFHPEICNMCKFNICTYDNLTYDYANKIKADFILRGIRNTIDFEYEKSIADFNKKFGKIETLFLMNDPSIVASSTIVRELLKNIKEEEAMSLFPKGYNILDMSEYYDTFE</sequence>
<dbReference type="NCBIfam" id="TIGR00125">
    <property type="entry name" value="cyt_tran_rel"/>
    <property type="match status" value="1"/>
</dbReference>
<feature type="domain" description="Cytidyltransferase-like" evidence="11">
    <location>
        <begin position="4"/>
        <end position="149"/>
    </location>
</feature>
<dbReference type="GO" id="GO:0004595">
    <property type="term" value="F:pantetheine-phosphate adenylyltransferase activity"/>
    <property type="evidence" value="ECO:0007669"/>
    <property type="project" value="UniProtKB-EC"/>
</dbReference>
<name>A0A8S5RYB2_9CAUD</name>
<evidence type="ECO:0000256" key="4">
    <source>
        <dbReference type="ARBA" id="ARBA00022679"/>
    </source>
</evidence>
<dbReference type="InterPro" id="IPR001980">
    <property type="entry name" value="PPAT"/>
</dbReference>
<dbReference type="Pfam" id="PF01467">
    <property type="entry name" value="CTP_transf_like"/>
    <property type="match status" value="1"/>
</dbReference>
<dbReference type="SUPFAM" id="SSF52374">
    <property type="entry name" value="Nucleotidylyl transferase"/>
    <property type="match status" value="1"/>
</dbReference>
<dbReference type="GO" id="GO:0005524">
    <property type="term" value="F:ATP binding"/>
    <property type="evidence" value="ECO:0007669"/>
    <property type="project" value="UniProtKB-KW"/>
</dbReference>
<evidence type="ECO:0000313" key="12">
    <source>
        <dbReference type="EMBL" id="DAF43664.1"/>
    </source>
</evidence>
<dbReference type="EC" id="2.7.7.3" evidence="1"/>
<dbReference type="PANTHER" id="PTHR21342:SF1">
    <property type="entry name" value="PHOSPHOPANTETHEINE ADENYLYLTRANSFERASE"/>
    <property type="match status" value="1"/>
</dbReference>
<evidence type="ECO:0000256" key="7">
    <source>
        <dbReference type="ARBA" id="ARBA00022840"/>
    </source>
</evidence>
<evidence type="ECO:0000256" key="1">
    <source>
        <dbReference type="ARBA" id="ARBA00012392"/>
    </source>
</evidence>
<evidence type="ECO:0000256" key="5">
    <source>
        <dbReference type="ARBA" id="ARBA00022695"/>
    </source>
</evidence>
<evidence type="ECO:0000256" key="6">
    <source>
        <dbReference type="ARBA" id="ARBA00022741"/>
    </source>
</evidence>
<dbReference type="Gene3D" id="3.40.50.620">
    <property type="entry name" value="HUPs"/>
    <property type="match status" value="1"/>
</dbReference>
<keyword evidence="9" id="KW-0173">Coenzyme A biosynthesis</keyword>
<evidence type="ECO:0000259" key="11">
    <source>
        <dbReference type="Pfam" id="PF01467"/>
    </source>
</evidence>
<evidence type="ECO:0000256" key="8">
    <source>
        <dbReference type="ARBA" id="ARBA00022842"/>
    </source>
</evidence>
<reference evidence="12" key="1">
    <citation type="journal article" date="2021" name="Proc. Natl. Acad. Sci. U.S.A.">
        <title>A Catalog of Tens of Thousands of Viruses from Human Metagenomes Reveals Hidden Associations with Chronic Diseases.</title>
        <authorList>
            <person name="Tisza M.J."/>
            <person name="Buck C.B."/>
        </authorList>
    </citation>
    <scope>NUCLEOTIDE SEQUENCE</scope>
    <source>
        <strain evidence="12">CtNQV2</strain>
    </source>
</reference>
<evidence type="ECO:0000256" key="10">
    <source>
        <dbReference type="ARBA" id="ARBA00029346"/>
    </source>
</evidence>